<organism evidence="1 2">
    <name type="scientific">Rahnella ecdela</name>
    <dbReference type="NCBI Taxonomy" id="2816250"/>
    <lineage>
        <taxon>Bacteria</taxon>
        <taxon>Pseudomonadati</taxon>
        <taxon>Pseudomonadota</taxon>
        <taxon>Gammaproteobacteria</taxon>
        <taxon>Enterobacterales</taxon>
        <taxon>Yersiniaceae</taxon>
        <taxon>Rahnella</taxon>
    </lineage>
</organism>
<protein>
    <submittedName>
        <fullName evidence="1">Uncharacterized protein</fullName>
    </submittedName>
</protein>
<evidence type="ECO:0000313" key="1">
    <source>
        <dbReference type="EMBL" id="MBU9847143.1"/>
    </source>
</evidence>
<name>A0ABS6LJM5_9GAMM</name>
<dbReference type="Proteomes" id="UP000739284">
    <property type="component" value="Unassembled WGS sequence"/>
</dbReference>
<keyword evidence="2" id="KW-1185">Reference proteome</keyword>
<comment type="caution">
    <text evidence="1">The sequence shown here is derived from an EMBL/GenBank/DDBJ whole genome shotgun (WGS) entry which is preliminary data.</text>
</comment>
<dbReference type="EMBL" id="JAFMOY010000131">
    <property type="protein sequence ID" value="MBU9847143.1"/>
    <property type="molecule type" value="Genomic_DNA"/>
</dbReference>
<evidence type="ECO:0000313" key="2">
    <source>
        <dbReference type="Proteomes" id="UP000739284"/>
    </source>
</evidence>
<sequence>MGNAHLLEIVIASDIDYENLIAEIYCNDQYVALLQQEDGKEELKEVLGNGLKTINLDWFQHALSGAKERLLNE</sequence>
<accession>A0ABS6LJM5</accession>
<proteinExistence type="predicted"/>
<gene>
    <name evidence="1" type="ORF">J1784_19270</name>
</gene>
<reference evidence="1 2" key="1">
    <citation type="submission" date="2021-03" db="EMBL/GenBank/DDBJ databases">
        <title>Five novel Rahnella species.</title>
        <authorList>
            <person name="Brady C."/>
            <person name="Asselin J."/>
            <person name="Beer S."/>
            <person name="Bruberg M.B."/>
            <person name="Crampton B."/>
            <person name="Venter S."/>
            <person name="Arnold D."/>
            <person name="Denman S."/>
        </authorList>
    </citation>
    <scope>NUCLEOTIDE SEQUENCE [LARGE SCALE GENOMIC DNA]</scope>
    <source>
        <strain evidence="1 2">FRB 231</strain>
    </source>
</reference>